<dbReference type="Gene3D" id="2.10.50.10">
    <property type="entry name" value="Tumor Necrosis Factor Receptor, subunit A, domain 2"/>
    <property type="match status" value="2"/>
</dbReference>
<feature type="transmembrane region" description="Helical" evidence="1">
    <location>
        <begin position="612"/>
        <end position="631"/>
    </location>
</feature>
<dbReference type="PANTHER" id="PTHR11319">
    <property type="entry name" value="G PROTEIN-COUPLED RECEPTOR-RELATED"/>
    <property type="match status" value="1"/>
</dbReference>
<reference evidence="4 5" key="1">
    <citation type="submission" date="2024-03" db="EMBL/GenBank/DDBJ databases">
        <title>Complete genome sequence of the green alga Chloropicon roscoffensis RCC1871.</title>
        <authorList>
            <person name="Lemieux C."/>
            <person name="Pombert J.-F."/>
            <person name="Otis C."/>
            <person name="Turmel M."/>
        </authorList>
    </citation>
    <scope>NUCLEOTIDE SEQUENCE [LARGE SCALE GENOMIC DNA]</scope>
    <source>
        <strain evidence="4 5">RCC1871</strain>
    </source>
</reference>
<accession>A0AAX4PHS9</accession>
<keyword evidence="5" id="KW-1185">Reference proteome</keyword>
<feature type="signal peptide" evidence="2">
    <location>
        <begin position="1"/>
        <end position="40"/>
    </location>
</feature>
<feature type="transmembrane region" description="Helical" evidence="1">
    <location>
        <begin position="735"/>
        <end position="753"/>
    </location>
</feature>
<feature type="transmembrane region" description="Helical" evidence="1">
    <location>
        <begin position="707"/>
        <end position="728"/>
    </location>
</feature>
<keyword evidence="2" id="KW-0732">Signal</keyword>
<dbReference type="Pfam" id="PF07699">
    <property type="entry name" value="Ephrin_rec_like"/>
    <property type="match status" value="1"/>
</dbReference>
<dbReference type="SMART" id="SM01411">
    <property type="entry name" value="Ephrin_rec_like"/>
    <property type="match status" value="3"/>
</dbReference>
<feature type="transmembrane region" description="Helical" evidence="1">
    <location>
        <begin position="464"/>
        <end position="485"/>
    </location>
</feature>
<dbReference type="InterPro" id="IPR009030">
    <property type="entry name" value="Growth_fac_rcpt_cys_sf"/>
</dbReference>
<keyword evidence="1" id="KW-1133">Transmembrane helix</keyword>
<protein>
    <submittedName>
        <fullName evidence="4">Fibronectin type-III domain-containing protein</fullName>
    </submittedName>
</protein>
<dbReference type="InterPro" id="IPR013783">
    <property type="entry name" value="Ig-like_fold"/>
</dbReference>
<dbReference type="InterPro" id="IPR003961">
    <property type="entry name" value="FN3_dom"/>
</dbReference>
<dbReference type="CDD" id="cd00063">
    <property type="entry name" value="FN3"/>
    <property type="match status" value="1"/>
</dbReference>
<dbReference type="PANTHER" id="PTHR11319:SF35">
    <property type="entry name" value="OUTER MEMBRANE PROTEIN PMPC-RELATED"/>
    <property type="match status" value="1"/>
</dbReference>
<sequence>MRGPREVKSSTGKWGGSLRRGLRVSLALATVLLLASGASAQDQTKSNAPSYLVATNPLTGTAVDLAWSAPTCNVGDESRTHSYVLTVFGPGNDDVFEQRDDFAAQICTDPSGGGTPQVTTARVENLERHSEYKIAVVSNSEGLGPSEGEKVKVELKVGLSTCYYETDSTVCECSPGESHSDGACRECPADTYSANGTQCVSCPLGATSAPGSKSLDECVCPIHSINLDGTCVCKKGYGGDATVKSQGCKACQIVGYKEVDWNEPCIVCPLGASIPFHISAASDSKLCRCSDGSEFDDDSGECKCSLGYFGSANDASCHPCPFGSYKDFLGDSESCSECVSVIGEGATTDDIKSNSSEACTCKYGFVRVGNECINCPVGADCSKRQIKDVAGLPGYWRYSENSTKWNECEQPLGFHVCENSATQDSSGVVTKRMCRKGHLGVLCASCEHGWGKNLGVCTECSTGLALPILGCIFGFLLLLLVLYIVTFEGVRRIHFIIFPTSGLKVDYTTSSYLKIFVNWLQMVSLALYLKIPKNHSMETMFQIQTLGQLHPWAFQSFNCLFSLDFYTRVYYAMLVPLCCVVAGLAFSGGLLLSGILGKRPQLLDLWLMNTQILWFLTYCGVVHTVFEVFACRQIDDGRSVLYADPSISCDTKEHEDFKLRATLFACFFCCGQPLQLLAHMWWRRDDLEERKCYIRYSFFTLNYKKEYFWYEAFCMVRKLLIIFVVTLIQEDTRRQIFLLSLLSVLYLGIHSYLSPFTKHALNELESHALFTMAFTYNVCVLFQEASNVNNNDFEMSFTWCVILLNFAIAVHCCTRIARSFLTLRGVKRSERQERAMPDEIAKGEGRRQSLDSNLDAFMAGGASAKAPHLPASFSVGLGRRESKAPRYSTQVSNPLAADLRLVIMGTYFAAQLCLSNAFAANE</sequence>
<evidence type="ECO:0000256" key="1">
    <source>
        <dbReference type="SAM" id="Phobius"/>
    </source>
</evidence>
<feature type="transmembrane region" description="Helical" evidence="1">
    <location>
        <begin position="569"/>
        <end position="592"/>
    </location>
</feature>
<feature type="chain" id="PRO_5043545277" evidence="2">
    <location>
        <begin position="41"/>
        <end position="922"/>
    </location>
</feature>
<evidence type="ECO:0000313" key="4">
    <source>
        <dbReference type="EMBL" id="WZN65180.1"/>
    </source>
</evidence>
<keyword evidence="1" id="KW-0472">Membrane</keyword>
<evidence type="ECO:0000256" key="2">
    <source>
        <dbReference type="SAM" id="SignalP"/>
    </source>
</evidence>
<evidence type="ECO:0000313" key="5">
    <source>
        <dbReference type="Proteomes" id="UP001472866"/>
    </source>
</evidence>
<dbReference type="InterPro" id="IPR011641">
    <property type="entry name" value="Tyr-kin_ephrin_A/B_rcpt-like"/>
</dbReference>
<evidence type="ECO:0000259" key="3">
    <source>
        <dbReference type="Pfam" id="PF07699"/>
    </source>
</evidence>
<dbReference type="Gene3D" id="2.60.40.10">
    <property type="entry name" value="Immunoglobulins"/>
    <property type="match status" value="1"/>
</dbReference>
<dbReference type="EMBL" id="CP151511">
    <property type="protein sequence ID" value="WZN65180.1"/>
    <property type="molecule type" value="Genomic_DNA"/>
</dbReference>
<dbReference type="SUPFAM" id="SSF49265">
    <property type="entry name" value="Fibronectin type III"/>
    <property type="match status" value="1"/>
</dbReference>
<dbReference type="Proteomes" id="UP001472866">
    <property type="component" value="Chromosome 11"/>
</dbReference>
<dbReference type="SUPFAM" id="SSF57184">
    <property type="entry name" value="Growth factor receptor domain"/>
    <property type="match status" value="1"/>
</dbReference>
<dbReference type="AlphaFoldDB" id="A0AAX4PHS9"/>
<keyword evidence="1" id="KW-0812">Transmembrane</keyword>
<proteinExistence type="predicted"/>
<organism evidence="4 5">
    <name type="scientific">Chloropicon roscoffensis</name>
    <dbReference type="NCBI Taxonomy" id="1461544"/>
    <lineage>
        <taxon>Eukaryota</taxon>
        <taxon>Viridiplantae</taxon>
        <taxon>Chlorophyta</taxon>
        <taxon>Chloropicophyceae</taxon>
        <taxon>Chloropicales</taxon>
        <taxon>Chloropicaceae</taxon>
        <taxon>Chloropicon</taxon>
    </lineage>
</organism>
<name>A0AAX4PHS9_9CHLO</name>
<feature type="transmembrane region" description="Helical" evidence="1">
    <location>
        <begin position="661"/>
        <end position="682"/>
    </location>
</feature>
<feature type="domain" description="Tyrosine-protein kinase ephrin type A/B receptor-like" evidence="3">
    <location>
        <begin position="307"/>
        <end position="359"/>
    </location>
</feature>
<feature type="transmembrane region" description="Helical" evidence="1">
    <location>
        <begin position="796"/>
        <end position="817"/>
    </location>
</feature>
<dbReference type="InterPro" id="IPR036116">
    <property type="entry name" value="FN3_sf"/>
</dbReference>
<gene>
    <name evidence="4" type="ORF">HKI87_11g67370</name>
</gene>